<dbReference type="EMBL" id="BART01019632">
    <property type="protein sequence ID" value="GAG94292.1"/>
    <property type="molecule type" value="Genomic_DNA"/>
</dbReference>
<protein>
    <submittedName>
        <fullName evidence="3">Uncharacterized protein</fullName>
    </submittedName>
</protein>
<evidence type="ECO:0000256" key="2">
    <source>
        <dbReference type="SAM" id="MobiDB-lite"/>
    </source>
</evidence>
<feature type="non-terminal residue" evidence="3">
    <location>
        <position position="231"/>
    </location>
</feature>
<keyword evidence="1" id="KW-0175">Coiled coil</keyword>
<sequence length="231" mass="26774">MLQNKISDLNAEIVNLKESINDSIKDQVIMKTQNSLNNLIEDYGRLENTNKALKEKILEIEIENVRLKESAESSKAESSNVEQLEYNMNRLKKQLKDLEEVNKMLENRNLTMKSKALSIDNLEKTLKNLEITNSELTNQNQNLVTRLDAVKAERFQFTKFEAKASNLEKEMQALREENEELRQKDAILLANTINVMETHVKEPPAAEEYHESNNLRPEERAGLKMEEPFKV</sequence>
<reference evidence="3" key="1">
    <citation type="journal article" date="2014" name="Front. Microbiol.">
        <title>High frequency of phylogenetically diverse reductive dehalogenase-homologous genes in deep subseafloor sedimentary metagenomes.</title>
        <authorList>
            <person name="Kawai M."/>
            <person name="Futagami T."/>
            <person name="Toyoda A."/>
            <person name="Takaki Y."/>
            <person name="Nishi S."/>
            <person name="Hori S."/>
            <person name="Arai W."/>
            <person name="Tsubouchi T."/>
            <person name="Morono Y."/>
            <person name="Uchiyama I."/>
            <person name="Ito T."/>
            <person name="Fujiyama A."/>
            <person name="Inagaki F."/>
            <person name="Takami H."/>
        </authorList>
    </citation>
    <scope>NUCLEOTIDE SEQUENCE</scope>
    <source>
        <strain evidence="3">Expedition CK06-06</strain>
    </source>
</reference>
<feature type="coiled-coil region" evidence="1">
    <location>
        <begin position="6"/>
        <end position="191"/>
    </location>
</feature>
<evidence type="ECO:0000256" key="1">
    <source>
        <dbReference type="SAM" id="Coils"/>
    </source>
</evidence>
<evidence type="ECO:0000313" key="3">
    <source>
        <dbReference type="EMBL" id="GAG94292.1"/>
    </source>
</evidence>
<organism evidence="3">
    <name type="scientific">marine sediment metagenome</name>
    <dbReference type="NCBI Taxonomy" id="412755"/>
    <lineage>
        <taxon>unclassified sequences</taxon>
        <taxon>metagenomes</taxon>
        <taxon>ecological metagenomes</taxon>
    </lineage>
</organism>
<name>X1CMU0_9ZZZZ</name>
<gene>
    <name evidence="3" type="ORF">S01H4_36684</name>
</gene>
<proteinExistence type="predicted"/>
<accession>X1CMU0</accession>
<dbReference type="AlphaFoldDB" id="X1CMU0"/>
<comment type="caution">
    <text evidence="3">The sequence shown here is derived from an EMBL/GenBank/DDBJ whole genome shotgun (WGS) entry which is preliminary data.</text>
</comment>
<feature type="region of interest" description="Disordered" evidence="2">
    <location>
        <begin position="202"/>
        <end position="231"/>
    </location>
</feature>